<sequence>MTDDRYIASIDQGTTGTRFVVLNKEGAEVTSAYEEHKQICPKPGWVEHDPMEIWEKTKRVIKRAIEKKNLDPKKIDAIGVANQRETTLIWDFRTGMPLCNAIVWQCTRTRDICQKLIDRELGGMIKDRTGLLINTYFSGPKIKWILDNIPKAKEKVQRGEAIFGNIDTWIIWKLTGGTRGGTHVTDYTNASRTMLMNLKTLDWDDEILEELNIPQEMMPSIRPSSDRSIYGYTKREGPLGAKIPICGDLGDQQAALFGQACYHAGEVKNTYGTGNFMLVNTGSKPFSSKSGLLTTVAYGLEEGKVTYALEGAIAITGAAIQWLRDNLGLIKNASDTEKIAASVPDSGGIYFVPAFSGLFSPYWDMDARGTIVGITRFVRKEHLVRATLESICYRTKDVADAMIADSGIRLTSLKVDGGASKNNFLMQLQADILGIPCIRPSFEETTALGSAYCAGLATGFWENLKDLRDICKTYRKFEPIWSEAKREKEYAGWNKAVECSRRWGKRSYI</sequence>
<feature type="binding site" evidence="9">
    <location>
        <position position="418"/>
    </location>
    <ligand>
        <name>ATP</name>
        <dbReference type="ChEBI" id="CHEBI:30616"/>
    </ligand>
</feature>
<dbReference type="PANTHER" id="PTHR10196:SF69">
    <property type="entry name" value="GLYCEROL KINASE"/>
    <property type="match status" value="1"/>
</dbReference>
<feature type="binding site" evidence="9">
    <location>
        <position position="422"/>
    </location>
    <ligand>
        <name>ADP</name>
        <dbReference type="ChEBI" id="CHEBI:456216"/>
    </ligand>
</feature>
<evidence type="ECO:0000256" key="10">
    <source>
        <dbReference type="RuleBase" id="RU003733"/>
    </source>
</evidence>
<dbReference type="NCBIfam" id="NF000756">
    <property type="entry name" value="PRK00047.1"/>
    <property type="match status" value="1"/>
</dbReference>
<dbReference type="AlphaFoldDB" id="A0A520KYB9"/>
<keyword evidence="6 9" id="KW-0319">Glycerol metabolism</keyword>
<reference evidence="13 14" key="1">
    <citation type="journal article" date="2019" name="Nat. Microbiol.">
        <title>Wide diversity of methane and short-chain alkane metabolisms in uncultured archaea.</title>
        <authorList>
            <person name="Borrel G."/>
            <person name="Adam P.S."/>
            <person name="McKay L.J."/>
            <person name="Chen L.X."/>
            <person name="Sierra-Garcia I.N."/>
            <person name="Sieber C.M."/>
            <person name="Letourneur Q."/>
            <person name="Ghozlane A."/>
            <person name="Andersen G.L."/>
            <person name="Li W.J."/>
            <person name="Hallam S.J."/>
            <person name="Muyzer G."/>
            <person name="de Oliveira V.M."/>
            <person name="Inskeep W.P."/>
            <person name="Banfield J.F."/>
            <person name="Gribaldo S."/>
        </authorList>
    </citation>
    <scope>NUCLEOTIDE SEQUENCE [LARGE SCALE GENOMIC DNA]</scope>
    <source>
        <strain evidence="13">NM1b</strain>
    </source>
</reference>
<feature type="binding site" evidence="9">
    <location>
        <position position="252"/>
    </location>
    <ligand>
        <name>glycerol</name>
        <dbReference type="ChEBI" id="CHEBI:17754"/>
    </ligand>
</feature>
<feature type="binding site" evidence="9">
    <location>
        <position position="317"/>
    </location>
    <ligand>
        <name>ATP</name>
        <dbReference type="ChEBI" id="CHEBI:30616"/>
    </ligand>
</feature>
<evidence type="ECO:0000259" key="12">
    <source>
        <dbReference type="Pfam" id="PF02782"/>
    </source>
</evidence>
<comment type="catalytic activity">
    <reaction evidence="8 9">
        <text>glycerol + ATP = sn-glycerol 3-phosphate + ADP + H(+)</text>
        <dbReference type="Rhea" id="RHEA:21644"/>
        <dbReference type="ChEBI" id="CHEBI:15378"/>
        <dbReference type="ChEBI" id="CHEBI:17754"/>
        <dbReference type="ChEBI" id="CHEBI:30616"/>
        <dbReference type="ChEBI" id="CHEBI:57597"/>
        <dbReference type="ChEBI" id="CHEBI:456216"/>
        <dbReference type="EC" id="2.7.1.30"/>
    </reaction>
</comment>
<keyword evidence="5 9" id="KW-0418">Kinase</keyword>
<dbReference type="InterPro" id="IPR018484">
    <property type="entry name" value="FGGY_N"/>
</dbReference>
<dbReference type="EC" id="2.7.1.30" evidence="9"/>
<evidence type="ECO:0000256" key="3">
    <source>
        <dbReference type="ARBA" id="ARBA00022679"/>
    </source>
</evidence>
<comment type="similarity">
    <text evidence="2 9 10">Belongs to the FGGY kinase family.</text>
</comment>
<dbReference type="GO" id="GO:0019563">
    <property type="term" value="P:glycerol catabolic process"/>
    <property type="evidence" value="ECO:0007669"/>
    <property type="project" value="UniProtKB-UniRule"/>
</dbReference>
<feature type="binding site" evidence="9">
    <location>
        <position position="321"/>
    </location>
    <ligand>
        <name>ATP</name>
        <dbReference type="ChEBI" id="CHEBI:30616"/>
    </ligand>
</feature>
<dbReference type="CDD" id="cd07769">
    <property type="entry name" value="ASKHA_NBD_FGGY_GK"/>
    <property type="match status" value="1"/>
</dbReference>
<comment type="function">
    <text evidence="9">Key enzyme in the regulation of glycerol uptake and metabolism. Catalyzes the phosphorylation of glycerol to yield sn-glycerol 3-phosphate.</text>
</comment>
<feature type="binding site" evidence="9">
    <location>
        <position position="136"/>
    </location>
    <ligand>
        <name>sn-glycerol 3-phosphate</name>
        <dbReference type="ChEBI" id="CHEBI:57597"/>
    </ligand>
</feature>
<evidence type="ECO:0000256" key="1">
    <source>
        <dbReference type="ARBA" id="ARBA00005190"/>
    </source>
</evidence>
<evidence type="ECO:0000256" key="7">
    <source>
        <dbReference type="ARBA" id="ARBA00022840"/>
    </source>
</evidence>
<dbReference type="FunFam" id="3.30.420.40:FF:000008">
    <property type="entry name" value="Glycerol kinase"/>
    <property type="match status" value="1"/>
</dbReference>
<dbReference type="InterPro" id="IPR018483">
    <property type="entry name" value="Carb_kinase_FGGY_CS"/>
</dbReference>
<feature type="binding site" evidence="9">
    <location>
        <position position="14"/>
    </location>
    <ligand>
        <name>sn-glycerol 3-phosphate</name>
        <dbReference type="ChEBI" id="CHEBI:57597"/>
    </ligand>
</feature>
<comment type="caution">
    <text evidence="9">Lacks conserved residue(s) required for the propagation of feature annotation.</text>
</comment>
<dbReference type="HAMAP" id="MF_00186">
    <property type="entry name" value="Glycerol_kin"/>
    <property type="match status" value="1"/>
</dbReference>
<feature type="binding site" evidence="9">
    <location>
        <position position="85"/>
    </location>
    <ligand>
        <name>sn-glycerol 3-phosphate</name>
        <dbReference type="ChEBI" id="CHEBI:57597"/>
    </ligand>
</feature>
<dbReference type="NCBIfam" id="TIGR01311">
    <property type="entry name" value="glycerol_kin"/>
    <property type="match status" value="1"/>
</dbReference>
<dbReference type="FunFam" id="3.30.420.40:FF:000007">
    <property type="entry name" value="Glycerol kinase"/>
    <property type="match status" value="1"/>
</dbReference>
<feature type="binding site" evidence="9">
    <location>
        <position position="273"/>
    </location>
    <ligand>
        <name>ATP</name>
        <dbReference type="ChEBI" id="CHEBI:30616"/>
    </ligand>
</feature>
<dbReference type="PROSITE" id="PS00445">
    <property type="entry name" value="FGGY_KINASES_2"/>
    <property type="match status" value="1"/>
</dbReference>
<dbReference type="Pfam" id="PF02782">
    <property type="entry name" value="FGGY_C"/>
    <property type="match status" value="1"/>
</dbReference>
<dbReference type="PANTHER" id="PTHR10196">
    <property type="entry name" value="SUGAR KINASE"/>
    <property type="match status" value="1"/>
</dbReference>
<feature type="binding site" evidence="9">
    <location>
        <position position="418"/>
    </location>
    <ligand>
        <name>ADP</name>
        <dbReference type="ChEBI" id="CHEBI:456216"/>
    </ligand>
</feature>
<dbReference type="Pfam" id="PF00370">
    <property type="entry name" value="FGGY_N"/>
    <property type="match status" value="1"/>
</dbReference>
<name>A0A520KYB9_9EURY</name>
<evidence type="ECO:0000256" key="9">
    <source>
        <dbReference type="HAMAP-Rule" id="MF_00186"/>
    </source>
</evidence>
<dbReference type="UniPathway" id="UPA00618">
    <property type="reaction ID" value="UER00672"/>
</dbReference>
<evidence type="ECO:0000256" key="8">
    <source>
        <dbReference type="ARBA" id="ARBA00052101"/>
    </source>
</evidence>
<protein>
    <recommendedName>
        <fullName evidence="9">Glycerol kinase</fullName>
        <ecNumber evidence="9">2.7.1.30</ecNumber>
    </recommendedName>
    <alternativeName>
        <fullName evidence="9">ATP:glycerol 3-phosphotransferase</fullName>
    </alternativeName>
    <alternativeName>
        <fullName evidence="9">Glycerokinase</fullName>
        <shortName evidence="9">GK</shortName>
    </alternativeName>
</protein>
<feature type="binding site" evidence="9">
    <location>
        <position position="14"/>
    </location>
    <ligand>
        <name>ATP</name>
        <dbReference type="ChEBI" id="CHEBI:30616"/>
    </ligand>
</feature>
<evidence type="ECO:0000256" key="2">
    <source>
        <dbReference type="ARBA" id="ARBA00009156"/>
    </source>
</evidence>
<feature type="binding site" evidence="9">
    <location>
        <position position="251"/>
    </location>
    <ligand>
        <name>glycerol</name>
        <dbReference type="ChEBI" id="CHEBI:17754"/>
    </ligand>
</feature>
<accession>A0A520KYB9</accession>
<gene>
    <name evidence="9 13" type="primary">glpK</name>
    <name evidence="13" type="ORF">EF807_01475</name>
</gene>
<proteinExistence type="inferred from homology"/>
<feature type="domain" description="Carbohydrate kinase FGGY N-terminal" evidence="11">
    <location>
        <begin position="6"/>
        <end position="258"/>
    </location>
</feature>
<dbReference type="InterPro" id="IPR000577">
    <property type="entry name" value="Carb_kinase_FGGY"/>
</dbReference>
<evidence type="ECO:0000313" key="14">
    <source>
        <dbReference type="Proteomes" id="UP000320766"/>
    </source>
</evidence>
<feature type="binding site" evidence="9">
    <location>
        <position position="14"/>
    </location>
    <ligand>
        <name>ADP</name>
        <dbReference type="ChEBI" id="CHEBI:456216"/>
    </ligand>
</feature>
<feature type="binding site" evidence="9">
    <location>
        <position position="85"/>
    </location>
    <ligand>
        <name>glycerol</name>
        <dbReference type="ChEBI" id="CHEBI:17754"/>
    </ligand>
</feature>
<feature type="binding site" evidence="9">
    <location>
        <position position="251"/>
    </location>
    <ligand>
        <name>sn-glycerol 3-phosphate</name>
        <dbReference type="ChEBI" id="CHEBI:57597"/>
    </ligand>
</feature>
<dbReference type="GO" id="GO:0004370">
    <property type="term" value="F:glycerol kinase activity"/>
    <property type="evidence" value="ECO:0007669"/>
    <property type="project" value="UniProtKB-UniRule"/>
</dbReference>
<dbReference type="GO" id="GO:0005829">
    <property type="term" value="C:cytosol"/>
    <property type="evidence" value="ECO:0007669"/>
    <property type="project" value="TreeGrafter"/>
</dbReference>
<dbReference type="InterPro" id="IPR005999">
    <property type="entry name" value="Glycerol_kin"/>
</dbReference>
<dbReference type="PROSITE" id="PS00933">
    <property type="entry name" value="FGGY_KINASES_1"/>
    <property type="match status" value="1"/>
</dbReference>
<feature type="binding site" evidence="9">
    <location>
        <position position="15"/>
    </location>
    <ligand>
        <name>ATP</name>
        <dbReference type="ChEBI" id="CHEBI:30616"/>
    </ligand>
</feature>
<dbReference type="SUPFAM" id="SSF53067">
    <property type="entry name" value="Actin-like ATPase domain"/>
    <property type="match status" value="2"/>
</dbReference>
<dbReference type="Proteomes" id="UP000320766">
    <property type="component" value="Unassembled WGS sequence"/>
</dbReference>
<keyword evidence="4 9" id="KW-0547">Nucleotide-binding</keyword>
<keyword evidence="7 9" id="KW-0067">ATP-binding</keyword>
<dbReference type="InterPro" id="IPR043129">
    <property type="entry name" value="ATPase_NBD"/>
</dbReference>
<feature type="domain" description="Carbohydrate kinase FGGY C-terminal" evidence="12">
    <location>
        <begin position="268"/>
        <end position="457"/>
    </location>
</feature>
<evidence type="ECO:0000256" key="5">
    <source>
        <dbReference type="ARBA" id="ARBA00022777"/>
    </source>
</evidence>
<comment type="pathway">
    <text evidence="1 9">Polyol metabolism; glycerol degradation via glycerol kinase pathway; sn-glycerol 3-phosphate from glycerol: step 1/1.</text>
</comment>
<evidence type="ECO:0000313" key="13">
    <source>
        <dbReference type="EMBL" id="RZN72588.1"/>
    </source>
</evidence>
<feature type="binding site" evidence="9">
    <location>
        <position position="18"/>
    </location>
    <ligand>
        <name>ADP</name>
        <dbReference type="ChEBI" id="CHEBI:456216"/>
    </ligand>
</feature>
<feature type="binding site" evidence="9">
    <location>
        <position position="84"/>
    </location>
    <ligand>
        <name>sn-glycerol 3-phosphate</name>
        <dbReference type="ChEBI" id="CHEBI:57597"/>
    </ligand>
</feature>
<comment type="caution">
    <text evidence="13">The sequence shown here is derived from an EMBL/GenBank/DDBJ whole genome shotgun (WGS) entry which is preliminary data.</text>
</comment>
<evidence type="ECO:0000256" key="6">
    <source>
        <dbReference type="ARBA" id="ARBA00022798"/>
    </source>
</evidence>
<evidence type="ECO:0000259" key="11">
    <source>
        <dbReference type="Pfam" id="PF00370"/>
    </source>
</evidence>
<dbReference type="PIRSF" id="PIRSF000538">
    <property type="entry name" value="GlpK"/>
    <property type="match status" value="1"/>
</dbReference>
<keyword evidence="3 9" id="KW-0808">Transferase</keyword>
<feature type="binding site" evidence="9">
    <location>
        <position position="136"/>
    </location>
    <ligand>
        <name>glycerol</name>
        <dbReference type="ChEBI" id="CHEBI:17754"/>
    </ligand>
</feature>
<dbReference type="EMBL" id="RXIL01000028">
    <property type="protein sequence ID" value="RZN72588.1"/>
    <property type="molecule type" value="Genomic_DNA"/>
</dbReference>
<evidence type="ECO:0000256" key="4">
    <source>
        <dbReference type="ARBA" id="ARBA00022741"/>
    </source>
</evidence>
<organism evidence="13 14">
    <name type="scientific">Candidatus Methanolliviera hydrocarbonicum</name>
    <dbReference type="NCBI Taxonomy" id="2491085"/>
    <lineage>
        <taxon>Archaea</taxon>
        <taxon>Methanobacteriati</taxon>
        <taxon>Methanobacteriota</taxon>
        <taxon>Candidatus Methanoliparia</taxon>
        <taxon>Candidatus Methanoliparales</taxon>
        <taxon>Candidatus Methanollivieraceae</taxon>
        <taxon>Candidatus Methanolliviera</taxon>
    </lineage>
</organism>
<dbReference type="GO" id="GO:0005524">
    <property type="term" value="F:ATP binding"/>
    <property type="evidence" value="ECO:0007669"/>
    <property type="project" value="UniProtKB-UniRule"/>
</dbReference>
<dbReference type="Gene3D" id="3.30.420.40">
    <property type="match status" value="2"/>
</dbReference>
<feature type="binding site" evidence="9">
    <location>
        <position position="84"/>
    </location>
    <ligand>
        <name>glycerol</name>
        <dbReference type="ChEBI" id="CHEBI:17754"/>
    </ligand>
</feature>
<dbReference type="InterPro" id="IPR018485">
    <property type="entry name" value="FGGY_C"/>
</dbReference>
<feature type="binding site" evidence="9">
    <location>
        <position position="273"/>
    </location>
    <ligand>
        <name>ADP</name>
        <dbReference type="ChEBI" id="CHEBI:456216"/>
    </ligand>
</feature>
<feature type="binding site" evidence="9">
    <location>
        <position position="317"/>
    </location>
    <ligand>
        <name>ADP</name>
        <dbReference type="ChEBI" id="CHEBI:456216"/>
    </ligand>
</feature>
<dbReference type="GO" id="GO:0006072">
    <property type="term" value="P:glycerol-3-phosphate metabolic process"/>
    <property type="evidence" value="ECO:0007669"/>
    <property type="project" value="InterPro"/>
</dbReference>